<organism evidence="2 3">
    <name type="scientific">Emergomyces africanus</name>
    <dbReference type="NCBI Taxonomy" id="1955775"/>
    <lineage>
        <taxon>Eukaryota</taxon>
        <taxon>Fungi</taxon>
        <taxon>Dikarya</taxon>
        <taxon>Ascomycota</taxon>
        <taxon>Pezizomycotina</taxon>
        <taxon>Eurotiomycetes</taxon>
        <taxon>Eurotiomycetidae</taxon>
        <taxon>Onygenales</taxon>
        <taxon>Ajellomycetaceae</taxon>
        <taxon>Emergomyces</taxon>
    </lineage>
</organism>
<evidence type="ECO:0000313" key="2">
    <source>
        <dbReference type="EMBL" id="OAX82553.1"/>
    </source>
</evidence>
<comment type="caution">
    <text evidence="2">The sequence shown here is derived from an EMBL/GenBank/DDBJ whole genome shotgun (WGS) entry which is preliminary data.</text>
</comment>
<dbReference type="PANTHER" id="PTHR37832">
    <property type="entry name" value="BLL2683 PROTEIN"/>
    <property type="match status" value="1"/>
</dbReference>
<dbReference type="AlphaFoldDB" id="A0A1B7P0K9"/>
<proteinExistence type="predicted"/>
<dbReference type="Pfam" id="PF07876">
    <property type="entry name" value="Dabb"/>
    <property type="match status" value="1"/>
</dbReference>
<dbReference type="PROSITE" id="PS51502">
    <property type="entry name" value="S_R_A_B_BARREL"/>
    <property type="match status" value="1"/>
</dbReference>
<dbReference type="SMART" id="SM00886">
    <property type="entry name" value="Dabb"/>
    <property type="match status" value="1"/>
</dbReference>
<dbReference type="OrthoDB" id="42919at2759"/>
<reference evidence="2 3" key="1">
    <citation type="submission" date="2015-07" db="EMBL/GenBank/DDBJ databases">
        <title>Emmonsia species relationships and genome sequence.</title>
        <authorList>
            <person name="Cuomo C.A."/>
            <person name="Schwartz I.S."/>
            <person name="Kenyon C."/>
            <person name="de Hoog G.S."/>
            <person name="Govender N.P."/>
            <person name="Botha A."/>
            <person name="Moreno L."/>
            <person name="de Vries M."/>
            <person name="Munoz J.F."/>
            <person name="Stielow J.B."/>
        </authorList>
    </citation>
    <scope>NUCLEOTIDE SEQUENCE [LARGE SCALE GENOMIC DNA]</scope>
    <source>
        <strain evidence="2 3">CBS 136260</strain>
    </source>
</reference>
<dbReference type="InterPro" id="IPR013097">
    <property type="entry name" value="Dabb"/>
</dbReference>
<dbReference type="Proteomes" id="UP000091918">
    <property type="component" value="Unassembled WGS sequence"/>
</dbReference>
<dbReference type="Gene3D" id="3.30.70.100">
    <property type="match status" value="1"/>
</dbReference>
<dbReference type="InterPro" id="IPR011008">
    <property type="entry name" value="Dimeric_a/b-barrel"/>
</dbReference>
<feature type="domain" description="Stress-response A/B barrel" evidence="1">
    <location>
        <begin position="3"/>
        <end position="98"/>
    </location>
</feature>
<dbReference type="EMBL" id="LGUA01000289">
    <property type="protein sequence ID" value="OAX82553.1"/>
    <property type="molecule type" value="Genomic_DNA"/>
</dbReference>
<dbReference type="PANTHER" id="PTHR37832:SF1">
    <property type="entry name" value="STRESS-RESPONSE A_B BARREL DOMAIN-CONTAINING PROTEIN"/>
    <property type="match status" value="1"/>
</dbReference>
<name>A0A1B7P0K9_9EURO</name>
<protein>
    <recommendedName>
        <fullName evidence="1">Stress-response A/B barrel domain-containing protein</fullName>
    </recommendedName>
</protein>
<evidence type="ECO:0000259" key="1">
    <source>
        <dbReference type="PROSITE" id="PS51502"/>
    </source>
</evidence>
<keyword evidence="3" id="KW-1185">Reference proteome</keyword>
<gene>
    <name evidence="2" type="ORF">ACJ72_03096</name>
</gene>
<dbReference type="STRING" id="1658172.A0A1B7P0K9"/>
<dbReference type="SUPFAM" id="SSF54909">
    <property type="entry name" value="Dimeric alpha+beta barrel"/>
    <property type="match status" value="1"/>
</dbReference>
<accession>A0A1B7P0K9</accession>
<evidence type="ECO:0000313" key="3">
    <source>
        <dbReference type="Proteomes" id="UP000091918"/>
    </source>
</evidence>
<sequence>MAVFHIVLFKLKPGVTPAQVEEFKKACKAMVGQVPGLREIHTNAPLAMTAARAKGYDMALLAILEKPEDISVYAVHPSHLVVQNLREELCDDALAYDLEF</sequence>